<evidence type="ECO:0000256" key="11">
    <source>
        <dbReference type="ARBA" id="ARBA00023157"/>
    </source>
</evidence>
<evidence type="ECO:0000256" key="3">
    <source>
        <dbReference type="ARBA" id="ARBA00004613"/>
    </source>
</evidence>
<evidence type="ECO:0000256" key="12">
    <source>
        <dbReference type="ARBA" id="ARBA00023288"/>
    </source>
</evidence>
<dbReference type="PROSITE" id="PS52012">
    <property type="entry name" value="CFEM"/>
    <property type="match status" value="1"/>
</dbReference>
<keyword evidence="14" id="KW-0408">Iron</keyword>
<evidence type="ECO:0000256" key="7">
    <source>
        <dbReference type="ARBA" id="ARBA00022692"/>
    </source>
</evidence>
<evidence type="ECO:0000256" key="9">
    <source>
        <dbReference type="ARBA" id="ARBA00022989"/>
    </source>
</evidence>
<evidence type="ECO:0000256" key="2">
    <source>
        <dbReference type="ARBA" id="ARBA00004589"/>
    </source>
</evidence>
<proteinExistence type="inferred from homology"/>
<feature type="disulfide bond" evidence="14">
    <location>
        <begin position="27"/>
        <end position="67"/>
    </location>
</feature>
<evidence type="ECO:0000256" key="16">
    <source>
        <dbReference type="SAM" id="SignalP"/>
    </source>
</evidence>
<evidence type="ECO:0000313" key="19">
    <source>
        <dbReference type="Proteomes" id="UP000235672"/>
    </source>
</evidence>
<feature type="transmembrane region" description="Helical" evidence="15">
    <location>
        <begin position="279"/>
        <end position="300"/>
    </location>
</feature>
<feature type="transmembrane region" description="Helical" evidence="15">
    <location>
        <begin position="199"/>
        <end position="221"/>
    </location>
</feature>
<evidence type="ECO:0000256" key="15">
    <source>
        <dbReference type="SAM" id="Phobius"/>
    </source>
</evidence>
<feature type="transmembrane region" description="Helical" evidence="15">
    <location>
        <begin position="320"/>
        <end position="343"/>
    </location>
</feature>
<evidence type="ECO:0000256" key="13">
    <source>
        <dbReference type="ARBA" id="ARBA00038359"/>
    </source>
</evidence>
<dbReference type="Pfam" id="PF05730">
    <property type="entry name" value="CFEM"/>
    <property type="match status" value="1"/>
</dbReference>
<evidence type="ECO:0000256" key="6">
    <source>
        <dbReference type="ARBA" id="ARBA00022622"/>
    </source>
</evidence>
<comment type="subcellular location">
    <subcellularLocation>
        <location evidence="2">Membrane</location>
        <topology evidence="2">Lipid-anchor</topology>
        <topology evidence="2">GPI-anchor</topology>
    </subcellularLocation>
    <subcellularLocation>
        <location evidence="1">Membrane</location>
        <topology evidence="1">Multi-pass membrane protein</topology>
    </subcellularLocation>
    <subcellularLocation>
        <location evidence="3">Secreted</location>
    </subcellularLocation>
</comment>
<keyword evidence="10 15" id="KW-0472">Membrane</keyword>
<evidence type="ECO:0000256" key="8">
    <source>
        <dbReference type="ARBA" id="ARBA00022729"/>
    </source>
</evidence>
<keyword evidence="6" id="KW-0325">Glycoprotein</keyword>
<keyword evidence="6" id="KW-0336">GPI-anchor</keyword>
<dbReference type="GO" id="GO:0098552">
    <property type="term" value="C:side of membrane"/>
    <property type="evidence" value="ECO:0007669"/>
    <property type="project" value="UniProtKB-KW"/>
</dbReference>
<protein>
    <recommendedName>
        <fullName evidence="17">CFEM domain-containing protein</fullName>
    </recommendedName>
</protein>
<evidence type="ECO:0000256" key="14">
    <source>
        <dbReference type="PROSITE-ProRule" id="PRU01356"/>
    </source>
</evidence>
<evidence type="ECO:0000256" key="4">
    <source>
        <dbReference type="ARBA" id="ARBA00010031"/>
    </source>
</evidence>
<keyword evidence="11 14" id="KW-1015">Disulfide bond</keyword>
<keyword evidence="9 15" id="KW-1133">Transmembrane helix</keyword>
<dbReference type="PANTHER" id="PTHR33048:SF143">
    <property type="entry name" value="EXTRACELLULAR MEMBRANE PROTEIN CFEM DOMAIN-CONTAINING PROTEIN-RELATED"/>
    <property type="match status" value="1"/>
</dbReference>
<feature type="domain" description="CFEM" evidence="17">
    <location>
        <begin position="1"/>
        <end position="110"/>
    </location>
</feature>
<dbReference type="EMBL" id="KZ613501">
    <property type="protein sequence ID" value="PMD17184.1"/>
    <property type="molecule type" value="Genomic_DNA"/>
</dbReference>
<reference evidence="18 19" key="1">
    <citation type="submission" date="2016-05" db="EMBL/GenBank/DDBJ databases">
        <title>A degradative enzymes factory behind the ericoid mycorrhizal symbiosis.</title>
        <authorList>
            <consortium name="DOE Joint Genome Institute"/>
            <person name="Martino E."/>
            <person name="Morin E."/>
            <person name="Grelet G."/>
            <person name="Kuo A."/>
            <person name="Kohler A."/>
            <person name="Daghino S."/>
            <person name="Barry K."/>
            <person name="Choi C."/>
            <person name="Cichocki N."/>
            <person name="Clum A."/>
            <person name="Copeland A."/>
            <person name="Hainaut M."/>
            <person name="Haridas S."/>
            <person name="Labutti K."/>
            <person name="Lindquist E."/>
            <person name="Lipzen A."/>
            <person name="Khouja H.-R."/>
            <person name="Murat C."/>
            <person name="Ohm R."/>
            <person name="Olson A."/>
            <person name="Spatafora J."/>
            <person name="Veneault-Fourrey C."/>
            <person name="Henrissat B."/>
            <person name="Grigoriev I."/>
            <person name="Martin F."/>
            <person name="Perotto S."/>
        </authorList>
    </citation>
    <scope>NUCLEOTIDE SEQUENCE [LARGE SCALE GENOMIC DNA]</scope>
    <source>
        <strain evidence="18 19">UAMH 7357</strain>
    </source>
</reference>
<evidence type="ECO:0000259" key="17">
    <source>
        <dbReference type="PROSITE" id="PS52012"/>
    </source>
</evidence>
<comment type="similarity">
    <text evidence="4">Belongs to the RBT5 family.</text>
</comment>
<evidence type="ECO:0000313" key="18">
    <source>
        <dbReference type="EMBL" id="PMD17184.1"/>
    </source>
</evidence>
<dbReference type="InterPro" id="IPR052337">
    <property type="entry name" value="SAT4-like"/>
</dbReference>
<evidence type="ECO:0000256" key="10">
    <source>
        <dbReference type="ARBA" id="ARBA00023136"/>
    </source>
</evidence>
<dbReference type="PANTHER" id="PTHR33048">
    <property type="entry name" value="PTH11-LIKE INTEGRAL MEMBRANE PROTEIN (AFU_ORTHOLOGUE AFUA_5G11245)"/>
    <property type="match status" value="1"/>
</dbReference>
<name>A0A2J6PT47_9HELO</name>
<feature type="disulfide bond" evidence="14">
    <location>
        <begin position="50"/>
        <end position="83"/>
    </location>
</feature>
<feature type="chain" id="PRO_5014392745" description="CFEM domain-containing protein" evidence="16">
    <location>
        <begin position="21"/>
        <end position="425"/>
    </location>
</feature>
<keyword evidence="5" id="KW-0964">Secreted</keyword>
<keyword evidence="14" id="KW-0349">Heme</keyword>
<dbReference type="InterPro" id="IPR008427">
    <property type="entry name" value="Extracellular_membr_CFEM_dom"/>
</dbReference>
<feature type="binding site" description="axial binding residue" evidence="14">
    <location>
        <position position="45"/>
    </location>
    <ligand>
        <name>heme</name>
        <dbReference type="ChEBI" id="CHEBI:30413"/>
    </ligand>
    <ligandPart>
        <name>Fe</name>
        <dbReference type="ChEBI" id="CHEBI:18248"/>
    </ligandPart>
</feature>
<feature type="transmembrane region" description="Helical" evidence="15">
    <location>
        <begin position="161"/>
        <end position="187"/>
    </location>
</feature>
<keyword evidence="7 15" id="KW-0812">Transmembrane</keyword>
<dbReference type="AlphaFoldDB" id="A0A2J6PT47"/>
<feature type="transmembrane region" description="Helical" evidence="15">
    <location>
        <begin position="241"/>
        <end position="267"/>
    </location>
</feature>
<comment type="similarity">
    <text evidence="13">Belongs to the SAT4 family.</text>
</comment>
<sequence length="425" mass="46938">MKGLTGIAVGILALMPLGIAQSSLPSCATACLDSALQNSTCSATDQACICADAALNAKVSICVQSSCNVKEQLTTINLSSIACSAPVRNKAEVYRNLGIVFYTLSTMSIALRFIARFIKGMPIWYDDWLMVLIFLVTNNIPVNNGVGQDIWKVPFNSITKFLLFLWVIGPIYFMEISLIKIAFLLFYLRIFQEERFRRILSAFIFVNIVTGIALAVVSFFTCRPISYYWNRWDMEHVGHCVSSQAIAFAGAGIGIVLDIVTLILPLTQVWNLPLGLKKRIGVILMFSVGAFVTIVSILRLKSLLTVAKSANPTWDFVEGCIWSIIELDVGIICACMPSFRIILIRIFPRLGSTPNSSDPQFTTGNQSGMEVLQSNTTKSGISYSRDSGNYTMKPAQDDSNFMQCVEIRAVPEESYELVLANTTDR</sequence>
<dbReference type="InterPro" id="IPR049326">
    <property type="entry name" value="Rhodopsin_dom_fungi"/>
</dbReference>
<keyword evidence="12" id="KW-0449">Lipoprotein</keyword>
<evidence type="ECO:0000256" key="1">
    <source>
        <dbReference type="ARBA" id="ARBA00004141"/>
    </source>
</evidence>
<keyword evidence="19" id="KW-1185">Reference proteome</keyword>
<dbReference type="GO" id="GO:0005576">
    <property type="term" value="C:extracellular region"/>
    <property type="evidence" value="ECO:0007669"/>
    <property type="project" value="UniProtKB-SubCell"/>
</dbReference>
<keyword evidence="8 16" id="KW-0732">Signal</keyword>
<dbReference type="GO" id="GO:0046872">
    <property type="term" value="F:metal ion binding"/>
    <property type="evidence" value="ECO:0007669"/>
    <property type="project" value="UniProtKB-UniRule"/>
</dbReference>
<dbReference type="OrthoDB" id="2496787at2759"/>
<feature type="disulfide bond" evidence="14">
    <location>
        <begin position="31"/>
        <end position="62"/>
    </location>
</feature>
<dbReference type="Pfam" id="PF20684">
    <property type="entry name" value="Fung_rhodopsin"/>
    <property type="match status" value="1"/>
</dbReference>
<accession>A0A2J6PT47</accession>
<dbReference type="Proteomes" id="UP000235672">
    <property type="component" value="Unassembled WGS sequence"/>
</dbReference>
<feature type="signal peptide" evidence="16">
    <location>
        <begin position="1"/>
        <end position="20"/>
    </location>
</feature>
<organism evidence="18 19">
    <name type="scientific">Hyaloscypha hepaticicola</name>
    <dbReference type="NCBI Taxonomy" id="2082293"/>
    <lineage>
        <taxon>Eukaryota</taxon>
        <taxon>Fungi</taxon>
        <taxon>Dikarya</taxon>
        <taxon>Ascomycota</taxon>
        <taxon>Pezizomycotina</taxon>
        <taxon>Leotiomycetes</taxon>
        <taxon>Helotiales</taxon>
        <taxon>Hyaloscyphaceae</taxon>
        <taxon>Hyaloscypha</taxon>
    </lineage>
</organism>
<dbReference type="STRING" id="1745343.A0A2J6PT47"/>
<keyword evidence="14" id="KW-0479">Metal-binding</keyword>
<dbReference type="SMART" id="SM00747">
    <property type="entry name" value="CFEM"/>
    <property type="match status" value="1"/>
</dbReference>
<gene>
    <name evidence="18" type="ORF">NA56DRAFT_632302</name>
</gene>
<evidence type="ECO:0000256" key="5">
    <source>
        <dbReference type="ARBA" id="ARBA00022525"/>
    </source>
</evidence>
<feature type="transmembrane region" description="Helical" evidence="15">
    <location>
        <begin position="93"/>
        <end position="111"/>
    </location>
</feature>
<feature type="disulfide bond" evidence="14">
    <location>
        <begin position="41"/>
        <end position="48"/>
    </location>
</feature>